<protein>
    <submittedName>
        <fullName evidence="2">Uncharacterized protein</fullName>
    </submittedName>
</protein>
<organism evidence="2 3">
    <name type="scientific">Cymbomonas tetramitiformis</name>
    <dbReference type="NCBI Taxonomy" id="36881"/>
    <lineage>
        <taxon>Eukaryota</taxon>
        <taxon>Viridiplantae</taxon>
        <taxon>Chlorophyta</taxon>
        <taxon>Pyramimonadophyceae</taxon>
        <taxon>Pyramimonadales</taxon>
        <taxon>Pyramimonadaceae</taxon>
        <taxon>Cymbomonas</taxon>
    </lineage>
</organism>
<reference evidence="2 3" key="1">
    <citation type="journal article" date="2015" name="Genome Biol. Evol.">
        <title>Comparative Genomics of a Bacterivorous Green Alga Reveals Evolutionary Causalities and Consequences of Phago-Mixotrophic Mode of Nutrition.</title>
        <authorList>
            <person name="Burns J.A."/>
            <person name="Paasch A."/>
            <person name="Narechania A."/>
            <person name="Kim E."/>
        </authorList>
    </citation>
    <scope>NUCLEOTIDE SEQUENCE [LARGE SCALE GENOMIC DNA]</scope>
    <source>
        <strain evidence="2 3">PLY_AMNH</strain>
    </source>
</reference>
<keyword evidence="3" id="KW-1185">Reference proteome</keyword>
<comment type="caution">
    <text evidence="2">The sequence shown here is derived from an EMBL/GenBank/DDBJ whole genome shotgun (WGS) entry which is preliminary data.</text>
</comment>
<feature type="region of interest" description="Disordered" evidence="1">
    <location>
        <begin position="682"/>
        <end position="715"/>
    </location>
</feature>
<evidence type="ECO:0000313" key="2">
    <source>
        <dbReference type="EMBL" id="KAK3255122.1"/>
    </source>
</evidence>
<evidence type="ECO:0000256" key="1">
    <source>
        <dbReference type="SAM" id="MobiDB-lite"/>
    </source>
</evidence>
<dbReference type="EMBL" id="LGRX02022860">
    <property type="protein sequence ID" value="KAK3255122.1"/>
    <property type="molecule type" value="Genomic_DNA"/>
</dbReference>
<dbReference type="AlphaFoldDB" id="A0AAE0KNL8"/>
<sequence>MSSLNNNNDAAAAQPGDVEMTSSGAPPHTDPQLPPADEAAQEENNPGGGVASASDESSGDGDSTSDDEDEDSEEDGSSSGEDSEEDGEEQPGEEGEEDEQPGEEGEPPFGLQTNAGFDHSTQVVQAFAGSTLQTFTRSSTNTGEALVLRSSIGTEVPGESAPVLDERVCLALAFFRQFGSKLREQISRTPKEEHATLMANHLQTILAEHVKHFSGREFLAATTDDLPLDTHSISKMTTMFLAYLHSRVYDLGSVCPNFVDKTGTICAFTPSQLVHMITILYRTLSTDACAERVSEELDISKFVSDLNTKEAITQLAQQAPESSSSSNRRLKRPSFKQTIKTVQDNKATIRPKVLTHGGSENSIAFVILNATSGSGKMFMINEVMHTLLHTHCFDGIKRTAHMWSKFNQNVCAGFSVCSNTHSAQHTNAQVQRVCVVAVYSGRPVIEAWMRAIHQRKTLYPDAQVESFHFEPGTEEEARVLIQGVSHDSTTNNSVGLIIVCAGQHLAQVTLLLQAQPHVATIIDDPYDLGLFSGINFNCRLTLVSSANFGDLYTEAVQDNRHLDPRFFPQPSANLPAITFENAAAHFFDSSQKITPLAFRDMLLRHAWFKTVTTLSPFVRKLMERDDDISIHLPQHITKVFLCNAEERLNIGGAPVPIEIQACPKQQSVPAVKDNPVPDICVSQQVPEPSKPGKKRAAVAAPEEEGPGKKSRTRAVRPDASVVCSNAALDLVGSVYQYTKKTPDNPKGTISAATKTFTRGLQNGAAPKCSACGYSHTPEDVHFAFQFLLTPGGPADLTICVCCAQVFDRSNKSHSVKANKAKPVTTEELFCPKEPQALQEVLKAGRSSGEDVIPVFRSLYNLLRDVPSERIILYTSDRRRPTLLLLLLTLQRHNPDRFRFRELTPSSAPVTEHRKLKHGYFAADTGDSLLWKSVTRMQSEEGTEPPTDDTLEWFNRQEDATFDGTKFLVLSTEQGNTELRGLDTYHVDGTVFFSLPNESEIKQAAGRGVRMSPEPKESHFIVYLDGNEQRRR</sequence>
<feature type="compositionally biased region" description="Polar residues" evidence="1">
    <location>
        <begin position="315"/>
        <end position="327"/>
    </location>
</feature>
<evidence type="ECO:0000313" key="3">
    <source>
        <dbReference type="Proteomes" id="UP001190700"/>
    </source>
</evidence>
<feature type="region of interest" description="Disordered" evidence="1">
    <location>
        <begin position="1"/>
        <end position="115"/>
    </location>
</feature>
<name>A0AAE0KNL8_9CHLO</name>
<feature type="region of interest" description="Disordered" evidence="1">
    <location>
        <begin position="315"/>
        <end position="336"/>
    </location>
</feature>
<dbReference type="Proteomes" id="UP001190700">
    <property type="component" value="Unassembled WGS sequence"/>
</dbReference>
<gene>
    <name evidence="2" type="ORF">CYMTET_35595</name>
</gene>
<feature type="compositionally biased region" description="Acidic residues" evidence="1">
    <location>
        <begin position="57"/>
        <end position="106"/>
    </location>
</feature>
<accession>A0AAE0KNL8</accession>
<feature type="compositionally biased region" description="Low complexity" evidence="1">
    <location>
        <begin position="1"/>
        <end position="13"/>
    </location>
</feature>
<proteinExistence type="predicted"/>